<evidence type="ECO:0000256" key="1">
    <source>
        <dbReference type="SAM" id="SignalP"/>
    </source>
</evidence>
<dbReference type="Pfam" id="PF11288">
    <property type="entry name" value="DUF3089"/>
    <property type="match status" value="1"/>
</dbReference>
<dbReference type="InterPro" id="IPR029058">
    <property type="entry name" value="AB_hydrolase_fold"/>
</dbReference>
<name>A0A841HNL3_9GAMM</name>
<organism evidence="2 3">
    <name type="scientific">Povalibacter uvarum</name>
    <dbReference type="NCBI Taxonomy" id="732238"/>
    <lineage>
        <taxon>Bacteria</taxon>
        <taxon>Pseudomonadati</taxon>
        <taxon>Pseudomonadota</taxon>
        <taxon>Gammaproteobacteria</taxon>
        <taxon>Steroidobacterales</taxon>
        <taxon>Steroidobacteraceae</taxon>
        <taxon>Povalibacter</taxon>
    </lineage>
</organism>
<keyword evidence="3" id="KW-1185">Reference proteome</keyword>
<accession>A0A841HNL3</accession>
<dbReference type="EMBL" id="JACHHZ010000004">
    <property type="protein sequence ID" value="MBB6094717.1"/>
    <property type="molecule type" value="Genomic_DNA"/>
</dbReference>
<dbReference type="AlphaFoldDB" id="A0A841HNL3"/>
<keyword evidence="1" id="KW-0732">Signal</keyword>
<evidence type="ECO:0000313" key="2">
    <source>
        <dbReference type="EMBL" id="MBB6094717.1"/>
    </source>
</evidence>
<gene>
    <name evidence="2" type="ORF">HNQ60_003604</name>
</gene>
<comment type="caution">
    <text evidence="2">The sequence shown here is derived from an EMBL/GenBank/DDBJ whole genome shotgun (WGS) entry which is preliminary data.</text>
</comment>
<dbReference type="InterPro" id="IPR021440">
    <property type="entry name" value="DUF3089"/>
</dbReference>
<feature type="chain" id="PRO_5032759201" description="DUF3089 domain-containing protein" evidence="1">
    <location>
        <begin position="23"/>
        <end position="395"/>
    </location>
</feature>
<dbReference type="Proteomes" id="UP000588068">
    <property type="component" value="Unassembled WGS sequence"/>
</dbReference>
<feature type="signal peptide" evidence="1">
    <location>
        <begin position="1"/>
        <end position="22"/>
    </location>
</feature>
<protein>
    <recommendedName>
        <fullName evidence="4">DUF3089 domain-containing protein</fullName>
    </recommendedName>
</protein>
<dbReference type="SUPFAM" id="SSF53474">
    <property type="entry name" value="alpha/beta-Hydrolases"/>
    <property type="match status" value="1"/>
</dbReference>
<dbReference type="RefSeq" id="WP_184334120.1">
    <property type="nucleotide sequence ID" value="NZ_JACHHZ010000004.1"/>
</dbReference>
<proteinExistence type="predicted"/>
<evidence type="ECO:0000313" key="3">
    <source>
        <dbReference type="Proteomes" id="UP000588068"/>
    </source>
</evidence>
<sequence>MSRLPAAAIVAVYALLASSSFAQAPDAAKATAPAPQPANDYAKAENWLCRPDRDDACSADLTTTVVAADGALSIEKFTADPRAPIDCFYIYPTVSRDVTGNSDMVAGPEERSVVQHQFARFGSKCRLYAPLYRQITLTALQAMIAGKVMPMDRTLGYDDVVDAWNYYLKNDNKGRGVVLVGHSQGSSMLTQLIAREIEGKPVRSQVVSALLLGWNVAVPVGKDVGGSFKEMPLCRSASQTGCVISYASFRSNVPPPSNTRFGKVPGDNMMAACTNPAALAGGHADLHAYLGAARGSTSAIEPAPWVTPPQKIDTPFVAVPGLLSAECVWNEHGSYLEVTVAADPKDPRVDDIVGDVVAGGKVQADWGLHLIDANLAMGDLLNVVAEQSKAYTAKK</sequence>
<evidence type="ECO:0008006" key="4">
    <source>
        <dbReference type="Google" id="ProtNLM"/>
    </source>
</evidence>
<reference evidence="2 3" key="1">
    <citation type="submission" date="2020-08" db="EMBL/GenBank/DDBJ databases">
        <title>Genomic Encyclopedia of Type Strains, Phase IV (KMG-IV): sequencing the most valuable type-strain genomes for metagenomic binning, comparative biology and taxonomic classification.</title>
        <authorList>
            <person name="Goeker M."/>
        </authorList>
    </citation>
    <scope>NUCLEOTIDE SEQUENCE [LARGE SCALE GENOMIC DNA]</scope>
    <source>
        <strain evidence="2 3">DSM 26723</strain>
    </source>
</reference>